<feature type="domain" description="Rv3651-like N-terminal" evidence="1">
    <location>
        <begin position="2"/>
        <end position="78"/>
    </location>
</feature>
<name>A0A164K2Q3_9NOCA</name>
<evidence type="ECO:0000313" key="3">
    <source>
        <dbReference type="EMBL" id="KZM70967.1"/>
    </source>
</evidence>
<dbReference type="Pfam" id="PF18007">
    <property type="entry name" value="Rv3651-like_N"/>
    <property type="match status" value="1"/>
</dbReference>
<reference evidence="3 4" key="1">
    <citation type="submission" date="2016-04" db="EMBL/GenBank/DDBJ databases">
        <authorList>
            <person name="Evans L.H."/>
            <person name="Alamgir A."/>
            <person name="Owens N."/>
            <person name="Weber N.D."/>
            <person name="Virtaneva K."/>
            <person name="Barbian K."/>
            <person name="Babar A."/>
            <person name="Rosenke K."/>
        </authorList>
    </citation>
    <scope>NUCLEOTIDE SEQUENCE [LARGE SCALE GENOMIC DNA]</scope>
    <source>
        <strain evidence="3 4">IFM 0406</strain>
    </source>
</reference>
<feature type="domain" description="Rv3651-like C-terminal" evidence="2">
    <location>
        <begin position="202"/>
        <end position="309"/>
    </location>
</feature>
<dbReference type="Proteomes" id="UP000076512">
    <property type="component" value="Unassembled WGS sequence"/>
</dbReference>
<protein>
    <submittedName>
        <fullName evidence="3">Uncharacterized protein</fullName>
    </submittedName>
</protein>
<evidence type="ECO:0000313" key="4">
    <source>
        <dbReference type="Proteomes" id="UP000076512"/>
    </source>
</evidence>
<organism evidence="3 4">
    <name type="scientific">Nocardia terpenica</name>
    <dbReference type="NCBI Taxonomy" id="455432"/>
    <lineage>
        <taxon>Bacteria</taxon>
        <taxon>Bacillati</taxon>
        <taxon>Actinomycetota</taxon>
        <taxon>Actinomycetes</taxon>
        <taxon>Mycobacteriales</taxon>
        <taxon>Nocardiaceae</taxon>
        <taxon>Nocardia</taxon>
    </lineage>
</organism>
<gene>
    <name evidence="3" type="ORF">AWN90_41315</name>
</gene>
<proteinExistence type="predicted"/>
<evidence type="ECO:0000259" key="1">
    <source>
        <dbReference type="Pfam" id="PF18007"/>
    </source>
</evidence>
<dbReference type="AlphaFoldDB" id="A0A164K2Q3"/>
<keyword evidence="4" id="KW-1185">Reference proteome</keyword>
<dbReference type="EMBL" id="LWGR01000013">
    <property type="protein sequence ID" value="KZM70967.1"/>
    <property type="molecule type" value="Genomic_DNA"/>
</dbReference>
<comment type="caution">
    <text evidence="3">The sequence shown here is derived from an EMBL/GenBank/DDBJ whole genome shotgun (WGS) entry which is preliminary data.</text>
</comment>
<dbReference type="InterPro" id="IPR041458">
    <property type="entry name" value="Rv3651-like_N"/>
</dbReference>
<dbReference type="Pfam" id="PF21043">
    <property type="entry name" value="Rv3651-like_C"/>
    <property type="match status" value="1"/>
</dbReference>
<sequence>MSIVNWGGRPRAFLPVKTALKGSSIARIDRAITTVAETREPYSESNQGYRVEAVPHVVGGRLHGIQYWSGHDGDAVPERPLVAAWRVDFTTKTALGSPEWAEMADLPPEERGQAASLATVFAQVTTDHRESVALKRIVAPQAGETNQGFWTIKRRDGTEWQSHWSHRTVEESIGGETHLVGLGLSQRVQTQPDSEPEPFVLLEHRLIEASSTPGEYQAIVDLDSLTLVRWRHGTTPPDRIAWRRIATEPEPAVHPDDRPVMLAMANGLSKSSTTGSLRVRGVDGEWVRISARADLVPVDRNVTAALVRFTIES</sequence>
<dbReference type="InterPro" id="IPR048578">
    <property type="entry name" value="Rv3651-like_C"/>
</dbReference>
<evidence type="ECO:0000259" key="2">
    <source>
        <dbReference type="Pfam" id="PF21043"/>
    </source>
</evidence>
<accession>A0A164K2Q3</accession>